<proteinExistence type="predicted"/>
<dbReference type="EMBL" id="LN871598">
    <property type="protein sequence ID" value="CTQ40950.1"/>
    <property type="molecule type" value="Genomic_DNA"/>
</dbReference>
<protein>
    <submittedName>
        <fullName evidence="1">Uncharacterized protein</fullName>
    </submittedName>
</protein>
<dbReference type="GeneID" id="24424986"/>
<name>A0A0K3AR75_BABMR</name>
<dbReference type="Proteomes" id="UP000002899">
    <property type="component" value="Chromosome III"/>
</dbReference>
<dbReference type="KEGG" id="bmic:BMR1_03g01755"/>
<dbReference type="VEuPathDB" id="PiroplasmaDB:BMR1_03g01755"/>
<dbReference type="OMA" id="EANCVII"/>
<dbReference type="AlphaFoldDB" id="A0A0K3AR75"/>
<sequence length="590" mass="68564">MKMSYKKPPLDLFEVEGAYAASVCSSGAIPQKFLIAPIYKDISKANTNKIIISPPFCSKRFLTLDEIQELICYNFVKRGIFYADEALYNEKLFLYDKLIYQIFHTINYVYSLNKNKPQFEVHPLFNWRESIPLNTPKSICKLIEEMSNNKTYQASCCKVAMLYEFMDQLQIDKFTKMCKNYRQHVLDNLYNEVYNEVMHSLGLSALTSKTLKHIQIRSNISNYEKEELDKSQFPILSLAHGTRRYKLVDWEKVIKARLFTARLGRFRKRHGLKVNRYFKEKEFMLRGHLKSKQCVMDGWIKESSKKLHTYYRKAKNGKVSIKLRCKLPVEFIKIACILRECDFANEWVPFLTDSKLLGYQSKGCYVIYHKYNYPVIGIHDMLLYFIGVNAMEEANSLLFISSSPPETLNEAEHVKNMLLKKYKIPDASSVLQYRKEGNIFLDADFSKIKQTNKKQKAATIFFSLYPIYGGKYTIMEINANVISCNPLTPIKLVSYITLKVAKGIVKGIYKLSKKFSGTKFEKRMIDNSEYYIWCGNILRDSMGSFPPGLVEEDPQNSKIDIVEQRLTATKADISAYVDIEDISVITYDEN</sequence>
<gene>
    <name evidence="1" type="ORF">BMR1_03g01755</name>
</gene>
<evidence type="ECO:0000313" key="2">
    <source>
        <dbReference type="Proteomes" id="UP000002899"/>
    </source>
</evidence>
<dbReference type="OrthoDB" id="360784at2759"/>
<reference evidence="1 2" key="1">
    <citation type="journal article" date="2012" name="Nucleic Acids Res.">
        <title>Sequencing of the smallest Apicomplexan genome from the human pathogen Babesia microti.</title>
        <authorList>
            <person name="Cornillot E."/>
            <person name="Hadj-Kaddour K."/>
            <person name="Dassouli A."/>
            <person name="Noel B."/>
            <person name="Ranwez V."/>
            <person name="Vacherie B."/>
            <person name="Augagneur Y."/>
            <person name="Bres V."/>
            <person name="Duclos A."/>
            <person name="Randazzo S."/>
            <person name="Carcy B."/>
            <person name="Debierre-Grockiego F."/>
            <person name="Delbecq S."/>
            <person name="Moubri-Menage K."/>
            <person name="Shams-Eldin H."/>
            <person name="Usmani-Brown S."/>
            <person name="Bringaud F."/>
            <person name="Wincker P."/>
            <person name="Vivares C.P."/>
            <person name="Schwarz R.T."/>
            <person name="Schetters T.P."/>
            <person name="Krause P.J."/>
            <person name="Gorenflot A."/>
            <person name="Berry V."/>
            <person name="Barbe V."/>
            <person name="Ben Mamoun C."/>
        </authorList>
    </citation>
    <scope>NUCLEOTIDE SEQUENCE [LARGE SCALE GENOMIC DNA]</scope>
    <source>
        <strain evidence="1 2">RI</strain>
    </source>
</reference>
<dbReference type="Gene3D" id="3.30.530.20">
    <property type="match status" value="1"/>
</dbReference>
<accession>A0A0K3AR75</accession>
<dbReference type="SUPFAM" id="SSF55961">
    <property type="entry name" value="Bet v1-like"/>
    <property type="match status" value="1"/>
</dbReference>
<organism evidence="1 2">
    <name type="scientific">Babesia microti (strain RI)</name>
    <dbReference type="NCBI Taxonomy" id="1133968"/>
    <lineage>
        <taxon>Eukaryota</taxon>
        <taxon>Sar</taxon>
        <taxon>Alveolata</taxon>
        <taxon>Apicomplexa</taxon>
        <taxon>Aconoidasida</taxon>
        <taxon>Piroplasmida</taxon>
        <taxon>Babesiidae</taxon>
        <taxon>Babesia</taxon>
    </lineage>
</organism>
<dbReference type="InterPro" id="IPR023393">
    <property type="entry name" value="START-like_dom_sf"/>
</dbReference>
<reference evidence="1 2" key="2">
    <citation type="journal article" date="2013" name="PLoS ONE">
        <title>Whole genome mapping and re-organization of the nuclear and mitochondrial genomes of Babesia microti isolates.</title>
        <authorList>
            <person name="Cornillot E."/>
            <person name="Dassouli A."/>
            <person name="Garg A."/>
            <person name="Pachikara N."/>
            <person name="Randazzo S."/>
            <person name="Depoix D."/>
            <person name="Carcy B."/>
            <person name="Delbecq S."/>
            <person name="Frutos R."/>
            <person name="Silva J.C."/>
            <person name="Sutton R."/>
            <person name="Krause P.J."/>
            <person name="Mamoun C.B."/>
        </authorList>
    </citation>
    <scope>NUCLEOTIDE SEQUENCE [LARGE SCALE GENOMIC DNA]</scope>
    <source>
        <strain evidence="1 2">RI</strain>
    </source>
</reference>
<keyword evidence="2" id="KW-1185">Reference proteome</keyword>
<dbReference type="RefSeq" id="XP_012648961.1">
    <property type="nucleotide sequence ID" value="XM_012793507.1"/>
</dbReference>
<evidence type="ECO:0000313" key="1">
    <source>
        <dbReference type="EMBL" id="CTQ40950.1"/>
    </source>
</evidence>
<reference evidence="1 2" key="3">
    <citation type="journal article" date="2016" name="Sci. Rep.">
        <title>Genome-wide diversity and gene expression profiling of Babesia microti isolates identify polymorphic genes that mediate host-pathogen interactions.</title>
        <authorList>
            <person name="Silva J.C."/>
            <person name="Cornillot E."/>
            <person name="McCracken C."/>
            <person name="Usmani-Brown S."/>
            <person name="Dwivedi A."/>
            <person name="Ifeonu O.O."/>
            <person name="Crabtree J."/>
            <person name="Gotia H.T."/>
            <person name="Virji A.Z."/>
            <person name="Reynes C."/>
            <person name="Colinge J."/>
            <person name="Kumar V."/>
            <person name="Lawres L."/>
            <person name="Pazzi J.E."/>
            <person name="Pablo J.V."/>
            <person name="Hung C."/>
            <person name="Brancato J."/>
            <person name="Kumari P."/>
            <person name="Orvis J."/>
            <person name="Tretina K."/>
            <person name="Chibucos M."/>
            <person name="Ott S."/>
            <person name="Sadzewicz L."/>
            <person name="Sengamalay N."/>
            <person name="Shetty A.C."/>
            <person name="Su Q."/>
            <person name="Tallon L."/>
            <person name="Fraser C.M."/>
            <person name="Frutos R."/>
            <person name="Molina D.M."/>
            <person name="Krause P.J."/>
            <person name="Ben Mamoun C."/>
        </authorList>
    </citation>
    <scope>NUCLEOTIDE SEQUENCE [LARGE SCALE GENOMIC DNA]</scope>
    <source>
        <strain evidence="1 2">RI</strain>
    </source>
</reference>